<name>A0ABM1EM33_PRICU</name>
<dbReference type="Pfam" id="PF05380">
    <property type="entry name" value="Peptidase_A17"/>
    <property type="match status" value="1"/>
</dbReference>
<sequence length="408" mass="46217">MAKARVCPLKPITIPRLELQAATCSVKIANILIDELEYDSATQYFWTDLQVVLGYIHNETKRFHMYVANRVERIRQTSRPEQWNYVASAENPADHASRGLTTEEMLSSNWLTGPSFLWENEIPPQEVTAEVSPDDVEVKSATVHATQAKDFTSFEARLTRFSSLQNALTAVAVIVKCRYRRKGLSIDEVEAKQVAERNLICAIQKEAFREERKQIKSDCSITSKSNPLRQLDPFLDDHDLLRVGGRLKKAEMMYGAKHPVILPKGSHLSKLVAVHYHGRTAHQGRNLTINALRSSGYWINGCRRIVSSLISKCIHCIRFRGKPRGQKLANLPQDRLEPCPFTYCGLDCFDPFTIKEGRKELKRYGLILTCMSMRAIHIEVLDDVSTDAFLNVSLQSGEMFATFGATKD</sequence>
<dbReference type="Proteomes" id="UP000695022">
    <property type="component" value="Unplaced"/>
</dbReference>
<dbReference type="GeneID" id="106813591"/>
<protein>
    <submittedName>
        <fullName evidence="2">Uncharacterized protein LOC106813591</fullName>
    </submittedName>
</protein>
<evidence type="ECO:0000313" key="1">
    <source>
        <dbReference type="Proteomes" id="UP000695022"/>
    </source>
</evidence>
<dbReference type="RefSeq" id="XP_014673254.1">
    <property type="nucleotide sequence ID" value="XM_014817768.1"/>
</dbReference>
<dbReference type="InterPro" id="IPR008042">
    <property type="entry name" value="Retrotrans_Pao"/>
</dbReference>
<dbReference type="InterPro" id="IPR036397">
    <property type="entry name" value="RNaseH_sf"/>
</dbReference>
<proteinExistence type="predicted"/>
<dbReference type="Gene3D" id="1.10.340.70">
    <property type="match status" value="1"/>
</dbReference>
<dbReference type="PANTHER" id="PTHR47331">
    <property type="entry name" value="PHD-TYPE DOMAIN-CONTAINING PROTEIN"/>
    <property type="match status" value="1"/>
</dbReference>
<dbReference type="Gene3D" id="3.30.420.10">
    <property type="entry name" value="Ribonuclease H-like superfamily/Ribonuclease H"/>
    <property type="match status" value="1"/>
</dbReference>
<keyword evidence="1" id="KW-1185">Reference proteome</keyword>
<accession>A0ABM1EM33</accession>
<evidence type="ECO:0000313" key="2">
    <source>
        <dbReference type="RefSeq" id="XP_014673254.1"/>
    </source>
</evidence>
<gene>
    <name evidence="2" type="primary">LOC106813591</name>
</gene>
<dbReference type="PANTHER" id="PTHR47331:SF5">
    <property type="entry name" value="RIBONUCLEASE H"/>
    <property type="match status" value="1"/>
</dbReference>
<reference evidence="2" key="1">
    <citation type="submission" date="2025-08" db="UniProtKB">
        <authorList>
            <consortium name="RefSeq"/>
        </authorList>
    </citation>
    <scope>IDENTIFICATION</scope>
</reference>
<organism evidence="1 2">
    <name type="scientific">Priapulus caudatus</name>
    <name type="common">Priapulid worm</name>
    <dbReference type="NCBI Taxonomy" id="37621"/>
    <lineage>
        <taxon>Eukaryota</taxon>
        <taxon>Metazoa</taxon>
        <taxon>Ecdysozoa</taxon>
        <taxon>Scalidophora</taxon>
        <taxon>Priapulida</taxon>
        <taxon>Priapulimorpha</taxon>
        <taxon>Priapulimorphida</taxon>
        <taxon>Priapulidae</taxon>
        <taxon>Priapulus</taxon>
    </lineage>
</organism>